<feature type="active site" description="Nucleophile" evidence="5">
    <location>
        <position position="39"/>
    </location>
</feature>
<dbReference type="InterPro" id="IPR014780">
    <property type="entry name" value="tRNA_psdUridine_synth_TruB"/>
</dbReference>
<comment type="catalytic activity">
    <reaction evidence="1 5">
        <text>uridine(55) in tRNA = pseudouridine(55) in tRNA</text>
        <dbReference type="Rhea" id="RHEA:42532"/>
        <dbReference type="Rhea" id="RHEA-COMP:10101"/>
        <dbReference type="Rhea" id="RHEA-COMP:10102"/>
        <dbReference type="ChEBI" id="CHEBI:65314"/>
        <dbReference type="ChEBI" id="CHEBI:65315"/>
        <dbReference type="EC" id="5.4.99.25"/>
    </reaction>
</comment>
<gene>
    <name evidence="5" type="primary">truB</name>
    <name evidence="8" type="ORF">DWX93_01160</name>
</gene>
<sequence length="307" mass="34506">MMNGIINIYKEKGFTSFDVVAKLRGILKTRKIGHTGTLDPDAEGVLPVCIGKATKICELLTDKTKEYEAVMLLGRTTDTQDVTGETLTQQEVRCSAKEVEKAVLSFVGDYMQVPPMYSALKVDGRKLCDLARAGVTVERAARPVHIFSVEILSIEQPRVRMRVCCSKGTYIRTLCQDVGEVLGCGACMESLLRTRVGEFALADAIKLSEVEAYVIAHRSDAAETEEMQLPFLQAVDTVFLKYESATVDGQFRKYLYNGNRLRPEMFLEEHESMRTAPVRVYDDEGAFFGIYEYQAEKEDYKPLKVFK</sequence>
<evidence type="ECO:0000313" key="9">
    <source>
        <dbReference type="Proteomes" id="UP000266172"/>
    </source>
</evidence>
<dbReference type="NCBIfam" id="TIGR00431">
    <property type="entry name" value="TruB"/>
    <property type="match status" value="1"/>
</dbReference>
<evidence type="ECO:0000256" key="4">
    <source>
        <dbReference type="ARBA" id="ARBA00023235"/>
    </source>
</evidence>
<evidence type="ECO:0000259" key="7">
    <source>
        <dbReference type="Pfam" id="PF16198"/>
    </source>
</evidence>
<evidence type="ECO:0000256" key="1">
    <source>
        <dbReference type="ARBA" id="ARBA00000385"/>
    </source>
</evidence>
<accession>A0A395VBN8</accession>
<dbReference type="Pfam" id="PF16198">
    <property type="entry name" value="TruB_C_2"/>
    <property type="match status" value="1"/>
</dbReference>
<evidence type="ECO:0000256" key="2">
    <source>
        <dbReference type="ARBA" id="ARBA00005642"/>
    </source>
</evidence>
<evidence type="ECO:0000256" key="3">
    <source>
        <dbReference type="ARBA" id="ARBA00022694"/>
    </source>
</evidence>
<organism evidence="8 9">
    <name type="scientific">Roseburia hominis</name>
    <dbReference type="NCBI Taxonomy" id="301301"/>
    <lineage>
        <taxon>Bacteria</taxon>
        <taxon>Bacillati</taxon>
        <taxon>Bacillota</taxon>
        <taxon>Clostridia</taxon>
        <taxon>Lachnospirales</taxon>
        <taxon>Lachnospiraceae</taxon>
        <taxon>Roseburia</taxon>
    </lineage>
</organism>
<dbReference type="CDD" id="cd02573">
    <property type="entry name" value="PseudoU_synth_EcTruB"/>
    <property type="match status" value="1"/>
</dbReference>
<evidence type="ECO:0000313" key="8">
    <source>
        <dbReference type="EMBL" id="RGS41978.1"/>
    </source>
</evidence>
<dbReference type="PANTHER" id="PTHR13767">
    <property type="entry name" value="TRNA-PSEUDOURIDINE SYNTHASE"/>
    <property type="match status" value="1"/>
</dbReference>
<dbReference type="PANTHER" id="PTHR13767:SF2">
    <property type="entry name" value="PSEUDOURIDYLATE SYNTHASE TRUB1"/>
    <property type="match status" value="1"/>
</dbReference>
<feature type="domain" description="tRNA pseudouridylate synthase B C-terminal" evidence="7">
    <location>
        <begin position="172"/>
        <end position="228"/>
    </location>
</feature>
<dbReference type="AlphaFoldDB" id="A0A395VBN8"/>
<name>A0A395VBN8_9FIRM</name>
<feature type="domain" description="Pseudouridine synthase II N-terminal" evidence="6">
    <location>
        <begin position="24"/>
        <end position="171"/>
    </location>
</feature>
<evidence type="ECO:0000259" key="6">
    <source>
        <dbReference type="Pfam" id="PF01509"/>
    </source>
</evidence>
<proteinExistence type="inferred from homology"/>
<keyword evidence="3 5" id="KW-0819">tRNA processing</keyword>
<evidence type="ECO:0000256" key="5">
    <source>
        <dbReference type="HAMAP-Rule" id="MF_01080"/>
    </source>
</evidence>
<dbReference type="InterPro" id="IPR020103">
    <property type="entry name" value="PsdUridine_synth_cat_dom_sf"/>
</dbReference>
<comment type="similarity">
    <text evidence="2 5">Belongs to the pseudouridine synthase TruB family. Type 1 subfamily.</text>
</comment>
<dbReference type="SUPFAM" id="SSF55120">
    <property type="entry name" value="Pseudouridine synthase"/>
    <property type="match status" value="1"/>
</dbReference>
<dbReference type="Proteomes" id="UP000266172">
    <property type="component" value="Unassembled WGS sequence"/>
</dbReference>
<dbReference type="Pfam" id="PF01509">
    <property type="entry name" value="TruB_N"/>
    <property type="match status" value="1"/>
</dbReference>
<dbReference type="EMBL" id="QRVL01000001">
    <property type="protein sequence ID" value="RGS41978.1"/>
    <property type="molecule type" value="Genomic_DNA"/>
</dbReference>
<comment type="caution">
    <text evidence="8">The sequence shown here is derived from an EMBL/GenBank/DDBJ whole genome shotgun (WGS) entry which is preliminary data.</text>
</comment>
<dbReference type="EC" id="5.4.99.25" evidence="5"/>
<keyword evidence="4 5" id="KW-0413">Isomerase</keyword>
<dbReference type="InterPro" id="IPR002501">
    <property type="entry name" value="PsdUridine_synth_N"/>
</dbReference>
<dbReference type="HAMAP" id="MF_01080">
    <property type="entry name" value="TruB_bact"/>
    <property type="match status" value="1"/>
</dbReference>
<dbReference type="GO" id="GO:1990481">
    <property type="term" value="P:mRNA pseudouridine synthesis"/>
    <property type="evidence" value="ECO:0007669"/>
    <property type="project" value="TreeGrafter"/>
</dbReference>
<dbReference type="GO" id="GO:0160148">
    <property type="term" value="F:tRNA pseudouridine(55) synthase activity"/>
    <property type="evidence" value="ECO:0007669"/>
    <property type="project" value="UniProtKB-EC"/>
</dbReference>
<dbReference type="InterPro" id="IPR032819">
    <property type="entry name" value="TruB_C"/>
</dbReference>
<reference evidence="8 9" key="1">
    <citation type="submission" date="2018-08" db="EMBL/GenBank/DDBJ databases">
        <title>A genome reference for cultivated species of the human gut microbiota.</title>
        <authorList>
            <person name="Zou Y."/>
            <person name="Xue W."/>
            <person name="Luo G."/>
        </authorList>
    </citation>
    <scope>NUCLEOTIDE SEQUENCE [LARGE SCALE GENOMIC DNA]</scope>
    <source>
        <strain evidence="8 9">AF22-12AC</strain>
    </source>
</reference>
<dbReference type="Gene3D" id="3.30.2350.10">
    <property type="entry name" value="Pseudouridine synthase"/>
    <property type="match status" value="1"/>
</dbReference>
<protein>
    <recommendedName>
        <fullName evidence="5">tRNA pseudouridine synthase B</fullName>
        <ecNumber evidence="5">5.4.99.25</ecNumber>
    </recommendedName>
    <alternativeName>
        <fullName evidence="5">tRNA pseudouridine(55) synthase</fullName>
        <shortName evidence="5">Psi55 synthase</shortName>
    </alternativeName>
    <alternativeName>
        <fullName evidence="5">tRNA pseudouridylate synthase</fullName>
    </alternativeName>
    <alternativeName>
        <fullName evidence="5">tRNA-uridine isomerase</fullName>
    </alternativeName>
</protein>
<dbReference type="GO" id="GO:0003723">
    <property type="term" value="F:RNA binding"/>
    <property type="evidence" value="ECO:0007669"/>
    <property type="project" value="InterPro"/>
</dbReference>
<dbReference type="RefSeq" id="WP_118096286.1">
    <property type="nucleotide sequence ID" value="NZ_QRVL01000001.1"/>
</dbReference>
<dbReference type="GO" id="GO:0031119">
    <property type="term" value="P:tRNA pseudouridine synthesis"/>
    <property type="evidence" value="ECO:0007669"/>
    <property type="project" value="UniProtKB-UniRule"/>
</dbReference>
<comment type="function">
    <text evidence="5">Responsible for synthesis of pseudouridine from uracil-55 in the psi GC loop of transfer RNAs.</text>
</comment>